<dbReference type="NCBIfam" id="NF041539">
    <property type="entry name" value="choice_anch_R"/>
    <property type="match status" value="1"/>
</dbReference>
<proteinExistence type="predicted"/>
<accession>X1RTQ1</accession>
<gene>
    <name evidence="1" type="ORF">S12H4_14736</name>
</gene>
<reference evidence="1" key="1">
    <citation type="journal article" date="2014" name="Front. Microbiol.">
        <title>High frequency of phylogenetically diverse reductive dehalogenase-homologous genes in deep subseafloor sedimentary metagenomes.</title>
        <authorList>
            <person name="Kawai M."/>
            <person name="Futagami T."/>
            <person name="Toyoda A."/>
            <person name="Takaki Y."/>
            <person name="Nishi S."/>
            <person name="Hori S."/>
            <person name="Arai W."/>
            <person name="Tsubouchi T."/>
            <person name="Morono Y."/>
            <person name="Uchiyama I."/>
            <person name="Ito T."/>
            <person name="Fujiyama A."/>
            <person name="Inagaki F."/>
            <person name="Takami H."/>
        </authorList>
    </citation>
    <scope>NUCLEOTIDE SEQUENCE</scope>
    <source>
        <strain evidence="1">Expedition CK06-06</strain>
    </source>
</reference>
<organism evidence="1">
    <name type="scientific">marine sediment metagenome</name>
    <dbReference type="NCBI Taxonomy" id="412755"/>
    <lineage>
        <taxon>unclassified sequences</taxon>
        <taxon>metagenomes</taxon>
        <taxon>ecological metagenomes</taxon>
    </lineage>
</organism>
<protein>
    <submittedName>
        <fullName evidence="1">Uncharacterized protein</fullName>
    </submittedName>
</protein>
<comment type="caution">
    <text evidence="1">The sequence shown here is derived from an EMBL/GenBank/DDBJ whole genome shotgun (WGS) entry which is preliminary data.</text>
</comment>
<dbReference type="AlphaFoldDB" id="X1RTQ1"/>
<name>X1RTQ1_9ZZZZ</name>
<evidence type="ECO:0000313" key="1">
    <source>
        <dbReference type="EMBL" id="GAI84018.1"/>
    </source>
</evidence>
<dbReference type="EMBL" id="BARW01007043">
    <property type="protein sequence ID" value="GAI84018.1"/>
    <property type="molecule type" value="Genomic_DNA"/>
</dbReference>
<sequence length="172" mass="18771">MPITLHEGLNPLDASLIPVYVLPSRYEHYATRDDYSYAFHSSIWQAQTFIPATTHKITSVKLKLWKEGSPGTVTISIRATDGRGHPTGGDLCSGTINGNTISGESPGAWYEITLGAGYTLNASTKYAIVARSEGKDLYNSAKWRCDITSPTYFKGNKERSTNSGVSWTSLTS</sequence>
<feature type="non-terminal residue" evidence="1">
    <location>
        <position position="172"/>
    </location>
</feature>